<feature type="transmembrane region" description="Helical" evidence="1">
    <location>
        <begin position="142"/>
        <end position="164"/>
    </location>
</feature>
<protein>
    <submittedName>
        <fullName evidence="2">MFS transporter</fullName>
    </submittedName>
</protein>
<proteinExistence type="predicted"/>
<accession>A0ABY8H3Q5</accession>
<sequence>MDSSQPTSPRVPLSAGLAVVAVVAIAINLRAAATSIGPLLEEITESAGFTPTGSGLLTALPGLCFAVMGLLAVRFAVRVGLSRGLAWAMTALVLGLAVRPWMPSPWLFVAVSGVALAGIAVGNVLVPAWIKRHGGLNTVRLMTIYSSLLVLGGSLGALVSAPLAVSVSQSFAASGWQSSLVFWALVAVVPLVIWWLVSVRTGHDFPRGAVADAPTLPLYRSRTAWALTVLFGFQSMNAYVQFGWLPQVYRDAGIPAVQSGTLVAVLSGMGVIGGVVMPTVIARARGLWVWLVLFGVFTTVGYLGLLVAADTLPWLWAVVLGLGGFAFPTAIALIPARSRDPRVTARLSGFVQPIGYFVAAAGPFGVGLIHAATPDWTLVLVLLACSGVVMSVAGLLVARPRAVDDELSVS</sequence>
<dbReference type="EMBL" id="CP121252">
    <property type="protein sequence ID" value="WFP15705.1"/>
    <property type="molecule type" value="Genomic_DNA"/>
</dbReference>
<feature type="transmembrane region" description="Helical" evidence="1">
    <location>
        <begin position="288"/>
        <end position="308"/>
    </location>
</feature>
<reference evidence="2 3" key="1">
    <citation type="submission" date="2023-04" db="EMBL/GenBank/DDBJ databases">
        <title>Funneling lignin-derived compounds into biodiesel using alkali-halophilic Citricoccus sp. P2.</title>
        <authorList>
            <person name="Luo C.-B."/>
        </authorList>
    </citation>
    <scope>NUCLEOTIDE SEQUENCE [LARGE SCALE GENOMIC DNA]</scope>
    <source>
        <strain evidence="2 3">P2</strain>
    </source>
</reference>
<evidence type="ECO:0000313" key="2">
    <source>
        <dbReference type="EMBL" id="WFP15705.1"/>
    </source>
</evidence>
<feature type="transmembrane region" description="Helical" evidence="1">
    <location>
        <begin position="314"/>
        <end position="334"/>
    </location>
</feature>
<evidence type="ECO:0000313" key="3">
    <source>
        <dbReference type="Proteomes" id="UP001219037"/>
    </source>
</evidence>
<dbReference type="Pfam" id="PF07690">
    <property type="entry name" value="MFS_1"/>
    <property type="match status" value="1"/>
</dbReference>
<dbReference type="InterPro" id="IPR036259">
    <property type="entry name" value="MFS_trans_sf"/>
</dbReference>
<feature type="transmembrane region" description="Helical" evidence="1">
    <location>
        <begin position="262"/>
        <end position="281"/>
    </location>
</feature>
<feature type="transmembrane region" description="Helical" evidence="1">
    <location>
        <begin position="176"/>
        <end position="197"/>
    </location>
</feature>
<dbReference type="InterPro" id="IPR052524">
    <property type="entry name" value="MFS_Cyanate_Porter"/>
</dbReference>
<dbReference type="SUPFAM" id="SSF103473">
    <property type="entry name" value="MFS general substrate transporter"/>
    <property type="match status" value="1"/>
</dbReference>
<keyword evidence="1" id="KW-0472">Membrane</keyword>
<gene>
    <name evidence="2" type="ORF">P8192_09875</name>
</gene>
<keyword evidence="3" id="KW-1185">Reference proteome</keyword>
<dbReference type="Proteomes" id="UP001219037">
    <property type="component" value="Chromosome"/>
</dbReference>
<keyword evidence="1" id="KW-1133">Transmembrane helix</keyword>
<feature type="transmembrane region" description="Helical" evidence="1">
    <location>
        <begin position="378"/>
        <end position="398"/>
    </location>
</feature>
<name>A0ABY8H3Q5_9MICC</name>
<dbReference type="PANTHER" id="PTHR23523">
    <property type="match status" value="1"/>
</dbReference>
<feature type="transmembrane region" description="Helical" evidence="1">
    <location>
        <begin position="354"/>
        <end position="372"/>
    </location>
</feature>
<organism evidence="2 3">
    <name type="scientific">Citricoccus muralis</name>
    <dbReference type="NCBI Taxonomy" id="169134"/>
    <lineage>
        <taxon>Bacteria</taxon>
        <taxon>Bacillati</taxon>
        <taxon>Actinomycetota</taxon>
        <taxon>Actinomycetes</taxon>
        <taxon>Micrococcales</taxon>
        <taxon>Micrococcaceae</taxon>
        <taxon>Citricoccus</taxon>
    </lineage>
</organism>
<dbReference type="InterPro" id="IPR011701">
    <property type="entry name" value="MFS"/>
</dbReference>
<feature type="transmembrane region" description="Helical" evidence="1">
    <location>
        <begin position="108"/>
        <end position="130"/>
    </location>
</feature>
<feature type="transmembrane region" description="Helical" evidence="1">
    <location>
        <begin position="56"/>
        <end position="77"/>
    </location>
</feature>
<feature type="transmembrane region" description="Helical" evidence="1">
    <location>
        <begin position="84"/>
        <end position="102"/>
    </location>
</feature>
<evidence type="ECO:0000256" key="1">
    <source>
        <dbReference type="SAM" id="Phobius"/>
    </source>
</evidence>
<dbReference type="RefSeq" id="WP_278156656.1">
    <property type="nucleotide sequence ID" value="NZ_CP121252.1"/>
</dbReference>
<feature type="transmembrane region" description="Helical" evidence="1">
    <location>
        <begin position="224"/>
        <end position="242"/>
    </location>
</feature>
<dbReference type="PANTHER" id="PTHR23523:SF2">
    <property type="entry name" value="2-NITROIMIDAZOLE TRANSPORTER"/>
    <property type="match status" value="1"/>
</dbReference>
<keyword evidence="1" id="KW-0812">Transmembrane</keyword>
<dbReference type="Gene3D" id="1.20.1250.20">
    <property type="entry name" value="MFS general substrate transporter like domains"/>
    <property type="match status" value="1"/>
</dbReference>